<reference evidence="9 10" key="1">
    <citation type="journal article" date="2014" name="Genome Announc.">
        <title>Draft Genome Sequence of the Antitrypanosomally Active Sponge-Associated Bacterium Actinokineospora sp. Strain EG49.</title>
        <authorList>
            <person name="Harjes J."/>
            <person name="Ryu T."/>
            <person name="Abdelmohsen U.R."/>
            <person name="Moitinho-Silva L."/>
            <person name="Horn H."/>
            <person name="Ravasi T."/>
            <person name="Hentschel U."/>
        </authorList>
    </citation>
    <scope>NUCLEOTIDE SEQUENCE [LARGE SCALE GENOMIC DNA]</scope>
    <source>
        <strain evidence="9 10">EG49</strain>
    </source>
</reference>
<dbReference type="PANTHER" id="PTHR42709">
    <property type="entry name" value="ALKALINE PHOSPHATASE LIKE PROTEIN"/>
    <property type="match status" value="1"/>
</dbReference>
<dbReference type="Proteomes" id="UP000019277">
    <property type="component" value="Unassembled WGS sequence"/>
</dbReference>
<dbReference type="AlphaFoldDB" id="W7IHL8"/>
<dbReference type="RefSeq" id="WP_052021685.1">
    <property type="nucleotide sequence ID" value="NZ_AYXG01000184.1"/>
</dbReference>
<dbReference type="InterPro" id="IPR032816">
    <property type="entry name" value="VTT_dom"/>
</dbReference>
<feature type="transmembrane region" description="Helical" evidence="7">
    <location>
        <begin position="188"/>
        <end position="207"/>
    </location>
</feature>
<dbReference type="eggNOG" id="COG0586">
    <property type="taxonomic scope" value="Bacteria"/>
</dbReference>
<evidence type="ECO:0000259" key="8">
    <source>
        <dbReference type="Pfam" id="PF09335"/>
    </source>
</evidence>
<comment type="caution">
    <text evidence="9">The sequence shown here is derived from an EMBL/GenBank/DDBJ whole genome shotgun (WGS) entry which is preliminary data.</text>
</comment>
<gene>
    <name evidence="9" type="ORF">UO65_4826</name>
</gene>
<comment type="similarity">
    <text evidence="2">Belongs to the DedA family.</text>
</comment>
<keyword evidence="3" id="KW-1003">Cell membrane</keyword>
<dbReference type="STRING" id="909613.UO65_4826"/>
<feature type="transmembrane region" description="Helical" evidence="7">
    <location>
        <begin position="153"/>
        <end position="176"/>
    </location>
</feature>
<evidence type="ECO:0000256" key="6">
    <source>
        <dbReference type="ARBA" id="ARBA00023136"/>
    </source>
</evidence>
<keyword evidence="5 7" id="KW-1133">Transmembrane helix</keyword>
<dbReference type="Pfam" id="PF09335">
    <property type="entry name" value="VTT_dom"/>
    <property type="match status" value="1"/>
</dbReference>
<evidence type="ECO:0000256" key="5">
    <source>
        <dbReference type="ARBA" id="ARBA00022989"/>
    </source>
</evidence>
<feature type="domain" description="VTT" evidence="8">
    <location>
        <begin position="46"/>
        <end position="173"/>
    </location>
</feature>
<keyword evidence="10" id="KW-1185">Reference proteome</keyword>
<accession>W7IHL8</accession>
<feature type="transmembrane region" description="Helical" evidence="7">
    <location>
        <begin position="70"/>
        <end position="92"/>
    </location>
</feature>
<sequence length="233" mass="24864">MSVRLLVENAPEPVGGLADWAVGLMESLGGVGAALVVGLDNLFPPIPSELVLPLAGFSASRGVFSLAEALIWTTVGSVVGAVVVYLVGALLGRERTRALVGRVPLVKVSDFDRTERWFARHGAKAVFLGRMVPLFRSFISLPAGVERMRFAKFLALTTAGSFLWNAVFVVAGYRLGESWHLVEEYAGVFQKVVIGAVVLAAALFVVVRVRSRRDEAGPEGRASIGSGHGPRPR</sequence>
<dbReference type="EMBL" id="AYXG01000184">
    <property type="protein sequence ID" value="EWC59823.1"/>
    <property type="molecule type" value="Genomic_DNA"/>
</dbReference>
<dbReference type="GO" id="GO:0005886">
    <property type="term" value="C:plasma membrane"/>
    <property type="evidence" value="ECO:0007669"/>
    <property type="project" value="UniProtKB-SubCell"/>
</dbReference>
<dbReference type="OrthoDB" id="9813426at2"/>
<evidence type="ECO:0000313" key="9">
    <source>
        <dbReference type="EMBL" id="EWC59823.1"/>
    </source>
</evidence>
<keyword evidence="6 7" id="KW-0472">Membrane</keyword>
<dbReference type="InterPro" id="IPR051311">
    <property type="entry name" value="DedA_domain"/>
</dbReference>
<proteinExistence type="inferred from homology"/>
<keyword evidence="4 7" id="KW-0812">Transmembrane</keyword>
<evidence type="ECO:0000256" key="1">
    <source>
        <dbReference type="ARBA" id="ARBA00004651"/>
    </source>
</evidence>
<protein>
    <recommendedName>
        <fullName evidence="8">VTT domain-containing protein</fullName>
    </recommendedName>
</protein>
<dbReference type="PANTHER" id="PTHR42709:SF6">
    <property type="entry name" value="UNDECAPRENYL PHOSPHATE TRANSPORTER A"/>
    <property type="match status" value="1"/>
</dbReference>
<evidence type="ECO:0000256" key="3">
    <source>
        <dbReference type="ARBA" id="ARBA00022475"/>
    </source>
</evidence>
<dbReference type="PATRIC" id="fig|909613.9.peg.4824"/>
<organism evidence="9 10">
    <name type="scientific">Actinokineospora spheciospongiae</name>
    <dbReference type="NCBI Taxonomy" id="909613"/>
    <lineage>
        <taxon>Bacteria</taxon>
        <taxon>Bacillati</taxon>
        <taxon>Actinomycetota</taxon>
        <taxon>Actinomycetes</taxon>
        <taxon>Pseudonocardiales</taxon>
        <taxon>Pseudonocardiaceae</taxon>
        <taxon>Actinokineospora</taxon>
    </lineage>
</organism>
<comment type="subcellular location">
    <subcellularLocation>
        <location evidence="1">Cell membrane</location>
        <topology evidence="1">Multi-pass membrane protein</topology>
    </subcellularLocation>
</comment>
<evidence type="ECO:0000256" key="2">
    <source>
        <dbReference type="ARBA" id="ARBA00010792"/>
    </source>
</evidence>
<evidence type="ECO:0000256" key="7">
    <source>
        <dbReference type="SAM" id="Phobius"/>
    </source>
</evidence>
<evidence type="ECO:0000256" key="4">
    <source>
        <dbReference type="ARBA" id="ARBA00022692"/>
    </source>
</evidence>
<name>W7IHL8_9PSEU</name>
<evidence type="ECO:0000313" key="10">
    <source>
        <dbReference type="Proteomes" id="UP000019277"/>
    </source>
</evidence>